<accession>A0A427YT72</accession>
<dbReference type="InterPro" id="IPR017853">
    <property type="entry name" value="GH"/>
</dbReference>
<dbReference type="InterPro" id="IPR051915">
    <property type="entry name" value="Cellulose_Degrad_GH3"/>
</dbReference>
<dbReference type="EC" id="3.2.1.21" evidence="3"/>
<evidence type="ECO:0000313" key="11">
    <source>
        <dbReference type="Proteomes" id="UP000279259"/>
    </source>
</evidence>
<organism evidence="10 11">
    <name type="scientific">Saitozyma podzolica</name>
    <dbReference type="NCBI Taxonomy" id="1890683"/>
    <lineage>
        <taxon>Eukaryota</taxon>
        <taxon>Fungi</taxon>
        <taxon>Dikarya</taxon>
        <taxon>Basidiomycota</taxon>
        <taxon>Agaricomycotina</taxon>
        <taxon>Tremellomycetes</taxon>
        <taxon>Tremellales</taxon>
        <taxon>Trimorphomycetaceae</taxon>
        <taxon>Saitozyma</taxon>
    </lineage>
</organism>
<evidence type="ECO:0000256" key="4">
    <source>
        <dbReference type="ARBA" id="ARBA00022729"/>
    </source>
</evidence>
<sequence>MADRPAGPAGRRRYASGSGGNGGFGGPRRELGLHIITNQKPVSTFHYLNHLRSHSPMTYTIGCTTTGAIDKHARVESDGFAYRDLNGNGQLDPYEDSRLSTEERIDDLLPRMTLQEKAGLMFQSIIEVGADGDLATATPMSKFSPLVFVHDKLMNHFNILAVKDVRETVRWQNAMQAQAASTRLGIPVTLSSDPRHAFTQNVGAAIAAGVYSQWCENLGLAATRDRELVRGFAEIARSEYSALGIRAALHPTIDLATDGRWARQFNTFGSSEETTTQFLEPYLEGFQGGRLGPQSVACMAKHFPGGGAQKDGEDPHFCYGREQVYPGGNFEQHLAPFRRAVELGVSAMMPYYSLPQGLVRNGVPIEEVGFAFNRQIITGLLREEIGFDGVVCCDWAIINDQKTKGHHHQARAWGVEHLTPVERLAKALDAGVDQFGGEASPELVVEVVESGRIPESRIDVSVRRILRTKFQLGLFDNPFVDEEHAVRTVGCDEFRRAGFEAQCRSMTVLKNADFRGSPALPCSPGSGLRVYAPQISDSHLAPYATPVSSASEADIAILRLAAPWEPRSKYFLEDRYHAGSLAFQDDQLKEITSICETVPTIVDIYLDRPAVIPEIAAVATALVANFGAKHEALLEVVFGQVKPQGRLPFEMSRSMEAVRAAPEDVAGTDDPLFPIGHGLDI</sequence>
<evidence type="ECO:0000256" key="7">
    <source>
        <dbReference type="SAM" id="MobiDB-lite"/>
    </source>
</evidence>
<proteinExistence type="inferred from homology"/>
<dbReference type="InterPro" id="IPR036962">
    <property type="entry name" value="Glyco_hydro_3_N_sf"/>
</dbReference>
<comment type="catalytic activity">
    <reaction evidence="1">
        <text>Hydrolysis of terminal, non-reducing beta-D-glucosyl residues with release of beta-D-glucose.</text>
        <dbReference type="EC" id="3.2.1.21"/>
    </reaction>
</comment>
<dbReference type="Gene3D" id="3.40.50.1700">
    <property type="entry name" value="Glycoside hydrolase family 3 C-terminal domain"/>
    <property type="match status" value="1"/>
</dbReference>
<comment type="caution">
    <text evidence="10">The sequence shown here is derived from an EMBL/GenBank/DDBJ whole genome shotgun (WGS) entry which is preliminary data.</text>
</comment>
<evidence type="ECO:0000256" key="5">
    <source>
        <dbReference type="ARBA" id="ARBA00022801"/>
    </source>
</evidence>
<dbReference type="Pfam" id="PF00933">
    <property type="entry name" value="Glyco_hydro_3"/>
    <property type="match status" value="1"/>
</dbReference>
<dbReference type="SUPFAM" id="SSF52279">
    <property type="entry name" value="Beta-D-glucan exohydrolase, C-terminal domain"/>
    <property type="match status" value="1"/>
</dbReference>
<dbReference type="PANTHER" id="PTHR30620:SF16">
    <property type="entry name" value="LYSOSOMAL BETA GLUCOSIDASE"/>
    <property type="match status" value="1"/>
</dbReference>
<evidence type="ECO:0000259" key="8">
    <source>
        <dbReference type="Pfam" id="PF00933"/>
    </source>
</evidence>
<dbReference type="EMBL" id="RSCD01000002">
    <property type="protein sequence ID" value="RSH94277.1"/>
    <property type="molecule type" value="Genomic_DNA"/>
</dbReference>
<dbReference type="SUPFAM" id="SSF51445">
    <property type="entry name" value="(Trans)glycosidases"/>
    <property type="match status" value="1"/>
</dbReference>
<keyword evidence="6" id="KW-0326">Glycosidase</keyword>
<keyword evidence="5" id="KW-0378">Hydrolase</keyword>
<feature type="compositionally biased region" description="Gly residues" evidence="7">
    <location>
        <begin position="17"/>
        <end position="26"/>
    </location>
</feature>
<evidence type="ECO:0000256" key="2">
    <source>
        <dbReference type="ARBA" id="ARBA00005336"/>
    </source>
</evidence>
<evidence type="ECO:0000256" key="1">
    <source>
        <dbReference type="ARBA" id="ARBA00000448"/>
    </source>
</evidence>
<keyword evidence="11" id="KW-1185">Reference proteome</keyword>
<feature type="domain" description="Glycoside hydrolase family 3 C-terminal" evidence="9">
    <location>
        <begin position="526"/>
        <end position="680"/>
    </location>
</feature>
<gene>
    <name evidence="10" type="ORF">EHS25_004080</name>
</gene>
<dbReference type="GO" id="GO:0008422">
    <property type="term" value="F:beta-glucosidase activity"/>
    <property type="evidence" value="ECO:0007669"/>
    <property type="project" value="UniProtKB-EC"/>
</dbReference>
<evidence type="ECO:0000313" key="10">
    <source>
        <dbReference type="EMBL" id="RSH94277.1"/>
    </source>
</evidence>
<dbReference type="Gene3D" id="3.20.20.300">
    <property type="entry name" value="Glycoside hydrolase, family 3, N-terminal domain"/>
    <property type="match status" value="1"/>
</dbReference>
<dbReference type="OrthoDB" id="2123594at2759"/>
<protein>
    <recommendedName>
        <fullName evidence="3">beta-glucosidase</fullName>
        <ecNumber evidence="3">3.2.1.21</ecNumber>
    </recommendedName>
</protein>
<dbReference type="InterPro" id="IPR002772">
    <property type="entry name" value="Glyco_hydro_3_C"/>
</dbReference>
<dbReference type="PRINTS" id="PR00133">
    <property type="entry name" value="GLHYDRLASE3"/>
</dbReference>
<dbReference type="PANTHER" id="PTHR30620">
    <property type="entry name" value="PERIPLASMIC BETA-GLUCOSIDASE-RELATED"/>
    <property type="match status" value="1"/>
</dbReference>
<dbReference type="GO" id="GO:0009251">
    <property type="term" value="P:glucan catabolic process"/>
    <property type="evidence" value="ECO:0007669"/>
    <property type="project" value="TreeGrafter"/>
</dbReference>
<dbReference type="InterPro" id="IPR036881">
    <property type="entry name" value="Glyco_hydro_3_C_sf"/>
</dbReference>
<feature type="region of interest" description="Disordered" evidence="7">
    <location>
        <begin position="1"/>
        <end position="26"/>
    </location>
</feature>
<name>A0A427YT72_9TREE</name>
<dbReference type="STRING" id="1890683.A0A427YT72"/>
<feature type="domain" description="Glycoside hydrolase family 3 N-terminal" evidence="8">
    <location>
        <begin position="162"/>
        <end position="467"/>
    </location>
</feature>
<evidence type="ECO:0000256" key="3">
    <source>
        <dbReference type="ARBA" id="ARBA00012744"/>
    </source>
</evidence>
<evidence type="ECO:0000259" key="9">
    <source>
        <dbReference type="Pfam" id="PF01915"/>
    </source>
</evidence>
<dbReference type="Proteomes" id="UP000279259">
    <property type="component" value="Unassembled WGS sequence"/>
</dbReference>
<dbReference type="InterPro" id="IPR001764">
    <property type="entry name" value="Glyco_hydro_3_N"/>
</dbReference>
<dbReference type="Pfam" id="PF01915">
    <property type="entry name" value="Glyco_hydro_3_C"/>
    <property type="match status" value="1"/>
</dbReference>
<keyword evidence="4" id="KW-0732">Signal</keyword>
<reference evidence="10 11" key="1">
    <citation type="submission" date="2018-11" db="EMBL/GenBank/DDBJ databases">
        <title>Genome sequence of Saitozyma podzolica DSM 27192.</title>
        <authorList>
            <person name="Aliyu H."/>
            <person name="Gorte O."/>
            <person name="Ochsenreither K."/>
        </authorList>
    </citation>
    <scope>NUCLEOTIDE SEQUENCE [LARGE SCALE GENOMIC DNA]</scope>
    <source>
        <strain evidence="10 11">DSM 27192</strain>
    </source>
</reference>
<comment type="similarity">
    <text evidence="2">Belongs to the glycosyl hydrolase 3 family.</text>
</comment>
<dbReference type="AlphaFoldDB" id="A0A427YT72"/>
<evidence type="ECO:0000256" key="6">
    <source>
        <dbReference type="ARBA" id="ARBA00023295"/>
    </source>
</evidence>